<gene>
    <name evidence="2" type="ORF">F7732_15845</name>
</gene>
<feature type="transmembrane region" description="Helical" evidence="1">
    <location>
        <begin position="30"/>
        <end position="48"/>
    </location>
</feature>
<protein>
    <submittedName>
        <fullName evidence="2">DUF3953 domain-containing protein</fullName>
    </submittedName>
</protein>
<dbReference type="InterPro" id="IPR025018">
    <property type="entry name" value="DUF3953"/>
</dbReference>
<name>A0A7V7UUK0_9BACI</name>
<proteinExistence type="predicted"/>
<keyword evidence="1" id="KW-0812">Transmembrane</keyword>
<dbReference type="Pfam" id="PF13129">
    <property type="entry name" value="DUF3953"/>
    <property type="match status" value="1"/>
</dbReference>
<evidence type="ECO:0000313" key="2">
    <source>
        <dbReference type="EMBL" id="KAB2331322.1"/>
    </source>
</evidence>
<evidence type="ECO:0000313" key="3">
    <source>
        <dbReference type="Proteomes" id="UP000441354"/>
    </source>
</evidence>
<dbReference type="Proteomes" id="UP000441354">
    <property type="component" value="Unassembled WGS sequence"/>
</dbReference>
<evidence type="ECO:0000256" key="1">
    <source>
        <dbReference type="SAM" id="Phobius"/>
    </source>
</evidence>
<feature type="transmembrane region" description="Helical" evidence="1">
    <location>
        <begin position="55"/>
        <end position="75"/>
    </location>
</feature>
<dbReference type="AlphaFoldDB" id="A0A7V7UUK0"/>
<dbReference type="EMBL" id="WBOT01000005">
    <property type="protein sequence ID" value="KAB2331322.1"/>
    <property type="molecule type" value="Genomic_DNA"/>
</dbReference>
<keyword evidence="3" id="KW-1185">Reference proteome</keyword>
<keyword evidence="1" id="KW-0472">Membrane</keyword>
<reference evidence="2 3" key="1">
    <citation type="journal article" date="2014" name="Arch. Microbiol.">
        <title>Bacillus mesophilum sp. nov., strain IITR-54T, a novel 4-chlorobiphenyl dechlorinating bacterium.</title>
        <authorList>
            <person name="Manickam N."/>
            <person name="Singh N.K."/>
            <person name="Bajaj A."/>
            <person name="Kumar R.M."/>
            <person name="Kaur G."/>
            <person name="Kaur N."/>
            <person name="Bala M."/>
            <person name="Kumar A."/>
            <person name="Mayilraj S."/>
        </authorList>
    </citation>
    <scope>NUCLEOTIDE SEQUENCE [LARGE SCALE GENOMIC DNA]</scope>
    <source>
        <strain evidence="2 3">IITR-54</strain>
    </source>
</reference>
<accession>A0A7V7UUK0</accession>
<comment type="caution">
    <text evidence="2">The sequence shown here is derived from an EMBL/GenBank/DDBJ whole genome shotgun (WGS) entry which is preliminary data.</text>
</comment>
<dbReference type="OrthoDB" id="2456396at2"/>
<organism evidence="2 3">
    <name type="scientific">Bacillus mesophilum</name>
    <dbReference type="NCBI Taxonomy" id="1071718"/>
    <lineage>
        <taxon>Bacteria</taxon>
        <taxon>Bacillati</taxon>
        <taxon>Bacillota</taxon>
        <taxon>Bacilli</taxon>
        <taxon>Bacillales</taxon>
        <taxon>Bacillaceae</taxon>
        <taxon>Bacillus</taxon>
    </lineage>
</organism>
<keyword evidence="1" id="KW-1133">Transmembrane helix</keyword>
<sequence length="77" mass="9020">MLKLLHIILAIIVMLLAGYGLITEDYRLQPYMLLFLGLTTLVMSLREFQEGKKGFFWFSIVVFLFILYVVIQSFLLN</sequence>